<evidence type="ECO:0000313" key="2">
    <source>
        <dbReference type="EMBL" id="PZT47455.1"/>
    </source>
</evidence>
<proteinExistence type="predicted"/>
<sequence length="135" mass="14585">MKSLKVLASVFVAGAMMSSVAMAGYDFDVHGQISKVDDKNKSITLASPNGQELVIKILPYTEIKGDDCGAFGQDIYGSFKDLTVGKFVKVEAVPYGGYNAYNQNNSQAINPKIGLPNNGELIAKEVEWKCVPKAY</sequence>
<comment type="caution">
    <text evidence="2">The sequence shown here is derived from an EMBL/GenBank/DDBJ whole genome shotgun (WGS) entry which is preliminary data.</text>
</comment>
<organism evidence="2 3">
    <name type="scientific">Helicobacter valdiviensis</name>
    <dbReference type="NCBI Taxonomy" id="1458358"/>
    <lineage>
        <taxon>Bacteria</taxon>
        <taxon>Pseudomonadati</taxon>
        <taxon>Campylobacterota</taxon>
        <taxon>Epsilonproteobacteria</taxon>
        <taxon>Campylobacterales</taxon>
        <taxon>Helicobacteraceae</taxon>
        <taxon>Helicobacter</taxon>
    </lineage>
</organism>
<name>A0A2W6MSC8_9HELI</name>
<evidence type="ECO:0008006" key="4">
    <source>
        <dbReference type="Google" id="ProtNLM"/>
    </source>
</evidence>
<dbReference type="EMBL" id="NBIU01000034">
    <property type="protein sequence ID" value="PZT47455.1"/>
    <property type="molecule type" value="Genomic_DNA"/>
</dbReference>
<evidence type="ECO:0000256" key="1">
    <source>
        <dbReference type="SAM" id="SignalP"/>
    </source>
</evidence>
<reference evidence="2 3" key="1">
    <citation type="submission" date="2017-03" db="EMBL/GenBank/DDBJ databases">
        <title>Genomic and clinical evidence uncovers the enterohepatic species Helicobacter valdiviensis as a potential human intestinal pathogen.</title>
        <authorList>
            <person name="Fresia P."/>
            <person name="Jara R."/>
            <person name="Sierra R."/>
            <person name="Ferres I."/>
            <person name="Greif G."/>
            <person name="Iraola G."/>
            <person name="Collado L."/>
        </authorList>
    </citation>
    <scope>NUCLEOTIDE SEQUENCE [LARGE SCALE GENOMIC DNA]</scope>
    <source>
        <strain evidence="2 3">WBE14</strain>
    </source>
</reference>
<dbReference type="Proteomes" id="UP000249746">
    <property type="component" value="Unassembled WGS sequence"/>
</dbReference>
<feature type="signal peptide" evidence="1">
    <location>
        <begin position="1"/>
        <end position="23"/>
    </location>
</feature>
<gene>
    <name evidence="2" type="ORF">B6S12_09085</name>
</gene>
<evidence type="ECO:0000313" key="3">
    <source>
        <dbReference type="Proteomes" id="UP000249746"/>
    </source>
</evidence>
<dbReference type="RefSeq" id="WP_111230485.1">
    <property type="nucleotide sequence ID" value="NZ_NBIU01000034.1"/>
</dbReference>
<accession>A0A2W6MSC8</accession>
<keyword evidence="1" id="KW-0732">Signal</keyword>
<keyword evidence="3" id="KW-1185">Reference proteome</keyword>
<feature type="chain" id="PRO_5015954277" description="DUF5666 domain-containing protein" evidence="1">
    <location>
        <begin position="24"/>
        <end position="135"/>
    </location>
</feature>
<protein>
    <recommendedName>
        <fullName evidence="4">DUF5666 domain-containing protein</fullName>
    </recommendedName>
</protein>
<dbReference type="OrthoDB" id="5329500at2"/>
<dbReference type="AlphaFoldDB" id="A0A2W6MSC8"/>